<keyword evidence="1" id="KW-0472">Membrane</keyword>
<gene>
    <name evidence="2" type="ORF">H7C19_23760</name>
</gene>
<feature type="transmembrane region" description="Helical" evidence="1">
    <location>
        <begin position="416"/>
        <end position="436"/>
    </location>
</feature>
<feature type="transmembrane region" description="Helical" evidence="1">
    <location>
        <begin position="31"/>
        <end position="50"/>
    </location>
</feature>
<organism evidence="2 3">
    <name type="scientific">Cohnella nanjingensis</name>
    <dbReference type="NCBI Taxonomy" id="1387779"/>
    <lineage>
        <taxon>Bacteria</taxon>
        <taxon>Bacillati</taxon>
        <taxon>Bacillota</taxon>
        <taxon>Bacilli</taxon>
        <taxon>Bacillales</taxon>
        <taxon>Paenibacillaceae</taxon>
        <taxon>Cohnella</taxon>
    </lineage>
</organism>
<dbReference type="Gene3D" id="2.60.120.200">
    <property type="match status" value="1"/>
</dbReference>
<keyword evidence="3" id="KW-1185">Reference proteome</keyword>
<proteinExistence type="predicted"/>
<keyword evidence="1" id="KW-1133">Transmembrane helix</keyword>
<dbReference type="GO" id="GO:0005886">
    <property type="term" value="C:plasma membrane"/>
    <property type="evidence" value="ECO:0007669"/>
    <property type="project" value="UniProtKB-SubCell"/>
</dbReference>
<evidence type="ECO:0000313" key="3">
    <source>
        <dbReference type="Proteomes" id="UP000547209"/>
    </source>
</evidence>
<feature type="transmembrane region" description="Helical" evidence="1">
    <location>
        <begin position="478"/>
        <end position="500"/>
    </location>
</feature>
<feature type="transmembrane region" description="Helical" evidence="1">
    <location>
        <begin position="301"/>
        <end position="320"/>
    </location>
</feature>
<accession>A0A7X0RU88</accession>
<comment type="caution">
    <text evidence="2">The sequence shown here is derived from an EMBL/GenBank/DDBJ whole genome shotgun (WGS) entry which is preliminary data.</text>
</comment>
<dbReference type="AlphaFoldDB" id="A0A7X0RU88"/>
<name>A0A7X0RU88_9BACL</name>
<evidence type="ECO:0000256" key="1">
    <source>
        <dbReference type="SAM" id="Phobius"/>
    </source>
</evidence>
<sequence length="525" mass="55730">MTSTNTKNTETDGFARILRAEWIKFRAARGLMIGMVVALMLTTLFGLLIANTSSRGGGSPRNLLGPDGEAVTDKFYFVHQPLTGDGSITVRVTSLTGMITYPPPNHDQIVPGVVPWAKAGIIIKDSTRQGSAYAAMMVTGSHGVRMQYNFIHDTAGHLDGVSTESPRWLRLTRSDDTITGYESTDGTQWTKVGMARLAGLPAKVEIGLFVNSPGNVTLSEGKRRFTNSTAVFDRLELQGVDPGVAWSHDDIGIVSTTGPESGRPGLPASGVKESGGTFTVTGSGDIAPLGAEGSWPIERSLIGVLAGMIAVIVVATRFVTAEYGRDMIRDTQLATPRRDRVLAAKSIVIGTVTFVAGLAAAIVVIPISRQILLSNGIHILPVTLFTELRVIFGTAALLAVAAVFALALAALFQRSVVAVTASIAAIVLTYILANFLPLGMSQWLLRLTPAAGFAIQQSIPEYPQVIGLYVPQAGYYPLAPWAGFAVLCGYAALALGLAVFRLQPSTKLAETGCEMNDTAPRSRHH</sequence>
<feature type="transmembrane region" description="Helical" evidence="1">
    <location>
        <begin position="341"/>
        <end position="368"/>
    </location>
</feature>
<evidence type="ECO:0000313" key="2">
    <source>
        <dbReference type="EMBL" id="MBB6673700.1"/>
    </source>
</evidence>
<dbReference type="RefSeq" id="WP_185671561.1">
    <property type="nucleotide sequence ID" value="NZ_JACJVP010000041.1"/>
</dbReference>
<dbReference type="Proteomes" id="UP000547209">
    <property type="component" value="Unassembled WGS sequence"/>
</dbReference>
<feature type="transmembrane region" description="Helical" evidence="1">
    <location>
        <begin position="388"/>
        <end position="409"/>
    </location>
</feature>
<dbReference type="GO" id="GO:0140359">
    <property type="term" value="F:ABC-type transporter activity"/>
    <property type="evidence" value="ECO:0007669"/>
    <property type="project" value="InterPro"/>
</dbReference>
<protein>
    <submittedName>
        <fullName evidence="2">ABC transporter permease subunit</fullName>
    </submittedName>
</protein>
<reference evidence="2 3" key="1">
    <citation type="submission" date="2020-08" db="EMBL/GenBank/DDBJ databases">
        <title>Cohnella phylogeny.</title>
        <authorList>
            <person name="Dunlap C."/>
        </authorList>
    </citation>
    <scope>NUCLEOTIDE SEQUENCE [LARGE SCALE GENOMIC DNA]</scope>
    <source>
        <strain evidence="2 3">DSM 28246</strain>
    </source>
</reference>
<dbReference type="EMBL" id="JACJVP010000041">
    <property type="protein sequence ID" value="MBB6673700.1"/>
    <property type="molecule type" value="Genomic_DNA"/>
</dbReference>
<keyword evidence="1" id="KW-0812">Transmembrane</keyword>